<evidence type="ECO:0000259" key="6">
    <source>
        <dbReference type="PROSITE" id="PS50103"/>
    </source>
</evidence>
<feature type="compositionally biased region" description="Polar residues" evidence="5">
    <location>
        <begin position="32"/>
        <end position="42"/>
    </location>
</feature>
<dbReference type="InterPro" id="IPR000571">
    <property type="entry name" value="Znf_CCCH"/>
</dbReference>
<dbReference type="GO" id="GO:0005634">
    <property type="term" value="C:nucleus"/>
    <property type="evidence" value="ECO:0007669"/>
    <property type="project" value="TreeGrafter"/>
</dbReference>
<dbReference type="InterPro" id="IPR036855">
    <property type="entry name" value="Znf_CCCH_sf"/>
</dbReference>
<feature type="compositionally biased region" description="Low complexity" evidence="5">
    <location>
        <begin position="192"/>
        <end position="226"/>
    </location>
</feature>
<feature type="zinc finger region" description="C3H1-type" evidence="4">
    <location>
        <begin position="444"/>
        <end position="472"/>
    </location>
</feature>
<dbReference type="OrthoDB" id="410307at2759"/>
<feature type="domain" description="C3H1-type" evidence="6">
    <location>
        <begin position="396"/>
        <end position="419"/>
    </location>
</feature>
<dbReference type="PANTHER" id="PTHR46156">
    <property type="entry name" value="CCCH ZINGC FINGER"/>
    <property type="match status" value="1"/>
</dbReference>
<evidence type="ECO:0000256" key="4">
    <source>
        <dbReference type="PROSITE-ProRule" id="PRU00723"/>
    </source>
</evidence>
<comment type="caution">
    <text evidence="7">The sequence shown here is derived from an EMBL/GenBank/DDBJ whole genome shotgun (WGS) entry which is preliminary data.</text>
</comment>
<keyword evidence="3 4" id="KW-0862">Zinc</keyword>
<evidence type="ECO:0000313" key="8">
    <source>
        <dbReference type="Proteomes" id="UP000765509"/>
    </source>
</evidence>
<evidence type="ECO:0000256" key="3">
    <source>
        <dbReference type="ARBA" id="ARBA00022833"/>
    </source>
</evidence>
<dbReference type="SUPFAM" id="SSF90229">
    <property type="entry name" value="CCCH zinc finger"/>
    <property type="match status" value="2"/>
</dbReference>
<evidence type="ECO:0000313" key="7">
    <source>
        <dbReference type="EMBL" id="MBW0535281.1"/>
    </source>
</evidence>
<feature type="domain" description="C3H1-type" evidence="6">
    <location>
        <begin position="364"/>
        <end position="392"/>
    </location>
</feature>
<dbReference type="EMBL" id="AVOT02040107">
    <property type="protein sequence ID" value="MBW0535281.1"/>
    <property type="molecule type" value="Genomic_DNA"/>
</dbReference>
<keyword evidence="2 4" id="KW-0863">Zinc-finger</keyword>
<keyword evidence="8" id="KW-1185">Reference proteome</keyword>
<proteinExistence type="predicted"/>
<dbReference type="Proteomes" id="UP000765509">
    <property type="component" value="Unassembled WGS sequence"/>
</dbReference>
<feature type="region of interest" description="Disordered" evidence="5">
    <location>
        <begin position="32"/>
        <end position="67"/>
    </location>
</feature>
<feature type="compositionally biased region" description="Polar residues" evidence="5">
    <location>
        <begin position="170"/>
        <end position="187"/>
    </location>
</feature>
<dbReference type="PROSITE" id="PS50103">
    <property type="entry name" value="ZF_C3H1"/>
    <property type="match status" value="3"/>
</dbReference>
<feature type="compositionally biased region" description="Basic and acidic residues" evidence="5">
    <location>
        <begin position="43"/>
        <end position="61"/>
    </location>
</feature>
<feature type="region of interest" description="Disordered" evidence="5">
    <location>
        <begin position="137"/>
        <end position="240"/>
    </location>
</feature>
<dbReference type="GO" id="GO:0008270">
    <property type="term" value="F:zinc ion binding"/>
    <property type="evidence" value="ECO:0007669"/>
    <property type="project" value="UniProtKB-KW"/>
</dbReference>
<name>A0A9Q3FDV0_9BASI</name>
<dbReference type="AlphaFoldDB" id="A0A9Q3FDV0"/>
<feature type="zinc finger region" description="C3H1-type" evidence="4">
    <location>
        <begin position="364"/>
        <end position="392"/>
    </location>
</feature>
<feature type="region of interest" description="Disordered" evidence="5">
    <location>
        <begin position="255"/>
        <end position="283"/>
    </location>
</feature>
<evidence type="ECO:0000256" key="5">
    <source>
        <dbReference type="SAM" id="MobiDB-lite"/>
    </source>
</evidence>
<feature type="zinc finger region" description="C3H1-type" evidence="4">
    <location>
        <begin position="396"/>
        <end position="419"/>
    </location>
</feature>
<evidence type="ECO:0000256" key="1">
    <source>
        <dbReference type="ARBA" id="ARBA00022723"/>
    </source>
</evidence>
<dbReference type="Gene3D" id="4.10.1000.10">
    <property type="entry name" value="Zinc finger, CCCH-type"/>
    <property type="match status" value="2"/>
</dbReference>
<feature type="compositionally biased region" description="Polar residues" evidence="5">
    <location>
        <begin position="108"/>
        <end position="120"/>
    </location>
</feature>
<feature type="domain" description="C3H1-type" evidence="6">
    <location>
        <begin position="444"/>
        <end position="472"/>
    </location>
</feature>
<sequence length="853" mass="96665">MTSQEHQNVLDRLSILKCKIEEQKKNLNFQSKSINQQHQQEQASDRPLDQESYLPDRHKLIPGESSNDQDLTTALNLKNLAPVRNVVPLITKTSWKSSHPFNPHHQQKTFQINSNPNSSHYHLRGSTKLILNKPAITKSKPQLSPSTSINPSPSPWTTNSNNHNIPANDLSINQPISSIEPNQTLNPPSDPPNLKLANPSNPSSSASSNSISSPNRILSPSNSNLNQQPATDPLPSSIPQSNELIIDGVSFSRDSGGKKLIRKNTNSTLPSINSSSSQIKPTPIKTSIGETTYVRTKSGNLIQLSALKKFQAQKLHEIKRARLIALTNNLKSYKTPNALHPNWNPSKSKISNLKVKKIIRPPLMKKNEQCRYFAKTGACRNGLTCVYQHDPSQVAICPRFLRNKCPHSANSCPLSHKPNPHNMEHCSHFPRCNKPDCPYPHLKPTSPQICKDFADIGWCFKGSDCSERHVRECPEFSSKGTCSNPSCRLRHMINRNQNDTNDDDEDHDEIDNDALHSACSDEDGGSLFFTDLKGKRKTNDMPLGQTSQLISHHPHRAYKGISHNSELDPPTKRLKYDAMAHNEDFVMFLSSDEEKEQAHEEEEEDDDDDEGEEKKKKKKMMMMEKNKRNRKKKQRIRMIKMPVVLIARSICLPTITQAYSQIALHHPSKIRKRSDLEPGEEIEEGEIFDEDEGVEDRVQLEDKKTCQVRGQEDQSKKKRIISIEPVDHVIEEDLCDQLEKHIAETVEQERFEEDGDNQTEQEEGEELEDKSRPCWDANFTNNSDSFMESDEASSDSDESIARQLLGHRSSSTLPSSLFLRTTNASSNHLFWGINKKNLRKKEAEIKISLEQKR</sequence>
<feature type="region of interest" description="Disordered" evidence="5">
    <location>
        <begin position="97"/>
        <end position="122"/>
    </location>
</feature>
<accession>A0A9Q3FDV0</accession>
<dbReference type="SMART" id="SM00356">
    <property type="entry name" value="ZnF_C3H1"/>
    <property type="match status" value="4"/>
</dbReference>
<feature type="compositionally biased region" description="Low complexity" evidence="5">
    <location>
        <begin position="144"/>
        <end position="162"/>
    </location>
</feature>
<reference evidence="7" key="1">
    <citation type="submission" date="2021-03" db="EMBL/GenBank/DDBJ databases">
        <title>Draft genome sequence of rust myrtle Austropuccinia psidii MF-1, a brazilian biotype.</title>
        <authorList>
            <person name="Quecine M.C."/>
            <person name="Pachon D.M.R."/>
            <person name="Bonatelli M.L."/>
            <person name="Correr F.H."/>
            <person name="Franceschini L.M."/>
            <person name="Leite T.F."/>
            <person name="Margarido G.R.A."/>
            <person name="Almeida C.A."/>
            <person name="Ferrarezi J.A."/>
            <person name="Labate C.A."/>
        </authorList>
    </citation>
    <scope>NUCLEOTIDE SEQUENCE</scope>
    <source>
        <strain evidence="7">MF-1</strain>
    </source>
</reference>
<gene>
    <name evidence="7" type="ORF">O181_074996</name>
</gene>
<protein>
    <recommendedName>
        <fullName evidence="6">C3H1-type domain-containing protein</fullName>
    </recommendedName>
</protein>
<feature type="region of interest" description="Disordered" evidence="5">
    <location>
        <begin position="747"/>
        <end position="799"/>
    </location>
</feature>
<feature type="region of interest" description="Disordered" evidence="5">
    <location>
        <begin position="592"/>
        <end position="634"/>
    </location>
</feature>
<dbReference type="Pfam" id="PF00642">
    <property type="entry name" value="zf-CCCH"/>
    <property type="match status" value="1"/>
</dbReference>
<evidence type="ECO:0000256" key="2">
    <source>
        <dbReference type="ARBA" id="ARBA00022771"/>
    </source>
</evidence>
<feature type="compositionally biased region" description="Acidic residues" evidence="5">
    <location>
        <begin position="750"/>
        <end position="768"/>
    </location>
</feature>
<feature type="compositionally biased region" description="Low complexity" evidence="5">
    <location>
        <begin position="264"/>
        <end position="277"/>
    </location>
</feature>
<feature type="compositionally biased region" description="Acidic residues" evidence="5">
    <location>
        <begin position="592"/>
        <end position="611"/>
    </location>
</feature>
<dbReference type="PANTHER" id="PTHR46156:SF1">
    <property type="entry name" value="ZINC FINGER CCCH DOMAIN-CONTAINING PROTEIN 3"/>
    <property type="match status" value="1"/>
</dbReference>
<organism evidence="7 8">
    <name type="scientific">Austropuccinia psidii MF-1</name>
    <dbReference type="NCBI Taxonomy" id="1389203"/>
    <lineage>
        <taxon>Eukaryota</taxon>
        <taxon>Fungi</taxon>
        <taxon>Dikarya</taxon>
        <taxon>Basidiomycota</taxon>
        <taxon>Pucciniomycotina</taxon>
        <taxon>Pucciniomycetes</taxon>
        <taxon>Pucciniales</taxon>
        <taxon>Sphaerophragmiaceae</taxon>
        <taxon>Austropuccinia</taxon>
    </lineage>
</organism>
<feature type="compositionally biased region" description="Acidic residues" evidence="5">
    <location>
        <begin position="787"/>
        <end position="798"/>
    </location>
</feature>
<keyword evidence="1 4" id="KW-0479">Metal-binding</keyword>